<dbReference type="InterPro" id="IPR036116">
    <property type="entry name" value="FN3_sf"/>
</dbReference>
<dbReference type="InterPro" id="IPR050991">
    <property type="entry name" value="ECM_Regulatory_Proteins"/>
</dbReference>
<feature type="compositionally biased region" description="Polar residues" evidence="2">
    <location>
        <begin position="1183"/>
        <end position="1193"/>
    </location>
</feature>
<keyword evidence="1" id="KW-0677">Repeat</keyword>
<keyword evidence="5" id="KW-0675">Receptor</keyword>
<dbReference type="PANTHER" id="PTHR46708:SF2">
    <property type="entry name" value="FIBRONECTIN TYPE-III DOMAIN-CONTAINING PROTEIN"/>
    <property type="match status" value="1"/>
</dbReference>
<proteinExistence type="predicted"/>
<evidence type="ECO:0000256" key="2">
    <source>
        <dbReference type="SAM" id="MobiDB-lite"/>
    </source>
</evidence>
<evidence type="ECO:0000256" key="3">
    <source>
        <dbReference type="SAM" id="Phobius"/>
    </source>
</evidence>
<protein>
    <submittedName>
        <fullName evidence="5">Cytokine receptor</fullName>
    </submittedName>
</protein>
<sequence>MKLRLAAEINKMPQKPEQSTRAAHKRWRIAILSVGTLLLHTIATATMLDATAIALATTVATMLTTVAATTSLNAYASTTEYPRRSIRVGYNGNAVIVCKTDRPYEITFHEVFKNKTSHPLNVTDEDLKHNAVLFLRNVIHDATYRCMRGEHILSETILTIAARDLTSPDRIQMGSGDDAAFVLVHHGYKNLNYSQRSLNRDYYDDIRDIEKIKLINIDSDAIILLIRNASAQKSIFKFILDDKSTNECELDVGKAPESVKSFKCVGASYDNMTCTITFPTNNLATKYEITYKVDGTGNFSCELEDTDFPDKLGEITKYLKLLSNTDGRTCIYYPSVENYTFTLIATNVLGQYKNEYTINNHESIVPAILKVNQDSITSNSVHLTWSIAQQAYYSNGLEFEITVKPDDFEKYSRQTIQTNALLSFTLDLPYAYWNYTLYIKARINDTKGEWSKPTQLKCQTAPRRPQRAPHTNDGGFHINQETISLYWEGLAANERNGPNFTYVIQALDMHGRQLHLKETVATSIDFPWPDIKVEMYKVYTRNAVDVSPNVSIIHLPSKKSVPSRILDPPSEIEQLYENGVYKLKWKQPSSRVYGKLLPSNYTIFWCRAPIHECEQGTMHFTVVNNTLNEYPLPSERRKQKMAVAANFPSGSSGLNWPTCYADLNEALKKPKRVKVKAESESRILLQWSPDNCRNAFDGYNITYCIWDNVMESKCLSVIENNSRSNNFTLTNLKTYTFYNISVQLYGKNNRTSPPSDVESCQTDEAAPEPPTNLHYEANDITSHSAKISWKAPNVTNGVLKKYYIWYRNYKEDKANYIEVPRTKQSAIITQLKSGSVYEIWLTAWTTMESNKSLSRNITTMIGIPKRPENVDLLRVGDEYILSWDAAEYSNELFYELIFNDNNDQKILTVKRTSSIVQKHECRLKYPECRKGVQKMEVRAVNVVAEKDLDKSAFAIDYQNMLRLPRSADPAYNGSIVEKQTTTQVDISNKNNGQQKKRFAKNSAYKYKTYNTLECIVIDEGISTALPDDIGYYMLKSEAKPSNTNYNCSTVSWTIIVAALISISIFLAATLWGFMYLRRQSNIPVKLPDTLIERMKEQEAYTKTEDNISNVSTKTADDTTLINIDDTFVSSSSSGSESGVAGISDSDTDTPSTSSEEVDKETSNSSNHSSHQQSALSASPGQIKPTNPTSNTSGEPGYSSFAEILAKSRPANNNNNNINKNFYVKEDEFRQHAARNCFVNTVERNYSQMKPAAAPSNRLQTPDEFNYVKSETLLKAHTASLWTDNKQTENRLQEQLPQPETIPLAIDHTHDYVPHDPAPMHDASDSANLENEISQLALLQPSFSDNSTHAQPNIFRNIALTSNGYVNPDSLKRVAAPHNAMSAVNNDATQKPLQQQNQNGYVTADFWSQQNKRN</sequence>
<dbReference type="EMBL" id="GBXI01000617">
    <property type="protein sequence ID" value="JAD13675.1"/>
    <property type="molecule type" value="Transcribed_RNA"/>
</dbReference>
<dbReference type="InterPro" id="IPR013783">
    <property type="entry name" value="Ig-like_fold"/>
</dbReference>
<dbReference type="InterPro" id="IPR003961">
    <property type="entry name" value="FN3_dom"/>
</dbReference>
<feature type="transmembrane region" description="Helical" evidence="3">
    <location>
        <begin position="1050"/>
        <end position="1076"/>
    </location>
</feature>
<name>A0A0A1XRY8_ZEUCU</name>
<feature type="compositionally biased region" description="Low complexity" evidence="2">
    <location>
        <begin position="1162"/>
        <end position="1178"/>
    </location>
</feature>
<dbReference type="PANTHER" id="PTHR46708">
    <property type="entry name" value="TENASCIN"/>
    <property type="match status" value="1"/>
</dbReference>
<feature type="region of interest" description="Disordered" evidence="2">
    <location>
        <begin position="1127"/>
        <end position="1197"/>
    </location>
</feature>
<dbReference type="Pfam" id="PF00041">
    <property type="entry name" value="fn3"/>
    <property type="match status" value="2"/>
</dbReference>
<evidence type="ECO:0000259" key="4">
    <source>
        <dbReference type="PROSITE" id="PS50853"/>
    </source>
</evidence>
<feature type="domain" description="Fibronectin type-III" evidence="4">
    <location>
        <begin position="769"/>
        <end position="862"/>
    </location>
</feature>
<reference evidence="5" key="2">
    <citation type="journal article" date="2015" name="Gigascience">
        <title>Reconstructing a comprehensive transcriptome assembly of a white-pupal translocated strain of the pest fruit fly Bactrocera cucurbitae.</title>
        <authorList>
            <person name="Sim S.B."/>
            <person name="Calla B."/>
            <person name="Hall B."/>
            <person name="DeRego T."/>
            <person name="Geib S.M."/>
        </authorList>
    </citation>
    <scope>NUCLEOTIDE SEQUENCE</scope>
</reference>
<evidence type="ECO:0000313" key="5">
    <source>
        <dbReference type="EMBL" id="JAD13675.1"/>
    </source>
</evidence>
<feature type="compositionally biased region" description="Low complexity" evidence="2">
    <location>
        <begin position="1129"/>
        <end position="1154"/>
    </location>
</feature>
<dbReference type="SMART" id="SM00060">
    <property type="entry name" value="FN3"/>
    <property type="match status" value="3"/>
</dbReference>
<keyword evidence="3" id="KW-0472">Membrane</keyword>
<keyword evidence="3" id="KW-0812">Transmembrane</keyword>
<accession>A0A0A1XRY8</accession>
<dbReference type="SUPFAM" id="SSF49265">
    <property type="entry name" value="Fibronectin type III"/>
    <property type="match status" value="2"/>
</dbReference>
<dbReference type="PROSITE" id="PS50853">
    <property type="entry name" value="FN3"/>
    <property type="match status" value="3"/>
</dbReference>
<feature type="domain" description="Fibronectin type-III" evidence="4">
    <location>
        <begin position="669"/>
        <end position="765"/>
    </location>
</feature>
<dbReference type="CDD" id="cd00063">
    <property type="entry name" value="FN3"/>
    <property type="match status" value="3"/>
</dbReference>
<keyword evidence="3" id="KW-1133">Transmembrane helix</keyword>
<evidence type="ECO:0000256" key="1">
    <source>
        <dbReference type="ARBA" id="ARBA00022737"/>
    </source>
</evidence>
<dbReference type="Gene3D" id="2.60.40.10">
    <property type="entry name" value="Immunoglobulins"/>
    <property type="match status" value="3"/>
</dbReference>
<gene>
    <name evidence="5" type="primary">dome_3</name>
    <name evidence="5" type="ORF">g.15464</name>
</gene>
<reference evidence="5" key="1">
    <citation type="submission" date="2014-11" db="EMBL/GenBank/DDBJ databases">
        <authorList>
            <person name="Geib S."/>
        </authorList>
    </citation>
    <scope>NUCLEOTIDE SEQUENCE</scope>
</reference>
<organism evidence="5">
    <name type="scientific">Zeugodacus cucurbitae</name>
    <name type="common">Melon fruit fly</name>
    <name type="synonym">Bactrocera cucurbitae</name>
    <dbReference type="NCBI Taxonomy" id="28588"/>
    <lineage>
        <taxon>Eukaryota</taxon>
        <taxon>Metazoa</taxon>
        <taxon>Ecdysozoa</taxon>
        <taxon>Arthropoda</taxon>
        <taxon>Hexapoda</taxon>
        <taxon>Insecta</taxon>
        <taxon>Pterygota</taxon>
        <taxon>Neoptera</taxon>
        <taxon>Endopterygota</taxon>
        <taxon>Diptera</taxon>
        <taxon>Brachycera</taxon>
        <taxon>Muscomorpha</taxon>
        <taxon>Tephritoidea</taxon>
        <taxon>Tephritidae</taxon>
        <taxon>Zeugodacus</taxon>
        <taxon>Zeugodacus</taxon>
    </lineage>
</organism>
<feature type="domain" description="Fibronectin type-III" evidence="4">
    <location>
        <begin position="365"/>
        <end position="463"/>
    </location>
</feature>